<evidence type="ECO:0000313" key="3">
    <source>
        <dbReference type="Proteomes" id="UP000581135"/>
    </source>
</evidence>
<dbReference type="Gene3D" id="3.40.630.30">
    <property type="match status" value="1"/>
</dbReference>
<feature type="domain" description="N-acetyltransferase" evidence="1">
    <location>
        <begin position="9"/>
        <end position="170"/>
    </location>
</feature>
<dbReference type="Proteomes" id="UP000581135">
    <property type="component" value="Unassembled WGS sequence"/>
</dbReference>
<keyword evidence="3" id="KW-1185">Reference proteome</keyword>
<dbReference type="Pfam" id="PF13302">
    <property type="entry name" value="Acetyltransf_3"/>
    <property type="match status" value="1"/>
</dbReference>
<evidence type="ECO:0000313" key="2">
    <source>
        <dbReference type="EMBL" id="MBB3066334.1"/>
    </source>
</evidence>
<dbReference type="EMBL" id="JACHXA010000008">
    <property type="protein sequence ID" value="MBB3066334.1"/>
    <property type="molecule type" value="Genomic_DNA"/>
</dbReference>
<comment type="caution">
    <text evidence="2">The sequence shown here is derived from an EMBL/GenBank/DDBJ whole genome shotgun (WGS) entry which is preliminary data.</text>
</comment>
<dbReference type="GO" id="GO:0016747">
    <property type="term" value="F:acyltransferase activity, transferring groups other than amino-acyl groups"/>
    <property type="evidence" value="ECO:0007669"/>
    <property type="project" value="InterPro"/>
</dbReference>
<dbReference type="RefSeq" id="WP_183417157.1">
    <property type="nucleotide sequence ID" value="NZ_JACHXA010000008.1"/>
</dbReference>
<name>A0A839SXG8_9PROT</name>
<dbReference type="SUPFAM" id="SSF55729">
    <property type="entry name" value="Acyl-CoA N-acyltransferases (Nat)"/>
    <property type="match status" value="1"/>
</dbReference>
<gene>
    <name evidence="2" type="ORF">FHR98_002640</name>
</gene>
<reference evidence="2 3" key="1">
    <citation type="submission" date="2020-08" db="EMBL/GenBank/DDBJ databases">
        <title>Genomic Encyclopedia of Type Strains, Phase III (KMG-III): the genomes of soil and plant-associated and newly described type strains.</title>
        <authorList>
            <person name="Whitman W."/>
        </authorList>
    </citation>
    <scope>NUCLEOTIDE SEQUENCE [LARGE SCALE GENOMIC DNA]</scope>
    <source>
        <strain evidence="2 3">CECT 8803</strain>
    </source>
</reference>
<protein>
    <submittedName>
        <fullName evidence="2">RimJ/RimL family protein N-acetyltransferase</fullName>
    </submittedName>
</protein>
<dbReference type="InterPro" id="IPR051531">
    <property type="entry name" value="N-acetyltransferase"/>
</dbReference>
<dbReference type="PANTHER" id="PTHR43792">
    <property type="entry name" value="GNAT FAMILY, PUTATIVE (AFU_ORTHOLOGUE AFUA_3G00765)-RELATED-RELATED"/>
    <property type="match status" value="1"/>
</dbReference>
<evidence type="ECO:0000259" key="1">
    <source>
        <dbReference type="PROSITE" id="PS51186"/>
    </source>
</evidence>
<dbReference type="PROSITE" id="PS51186">
    <property type="entry name" value="GNAT"/>
    <property type="match status" value="1"/>
</dbReference>
<dbReference type="PANTHER" id="PTHR43792:SF1">
    <property type="entry name" value="N-ACETYLTRANSFERASE DOMAIN-CONTAINING PROTEIN"/>
    <property type="match status" value="1"/>
</dbReference>
<dbReference type="AlphaFoldDB" id="A0A839SXG8"/>
<dbReference type="InterPro" id="IPR000182">
    <property type="entry name" value="GNAT_dom"/>
</dbReference>
<sequence>MTEIITERLQGLPVRQAHITDLRQLHSDPLVMKTLSAMGEPHSLETSKASLNRALAHWEAHGFGIWFFRQRQDERFVGYCGLRHYLVEGMAESELLYAVTSNCWRQGFGFEMARAVLDHGVAALGLRSVVAFTLSSNLGSRRIMEKLGMTFEKSITHVNLPHLLYRLEPLKASGDPT</sequence>
<dbReference type="InterPro" id="IPR016181">
    <property type="entry name" value="Acyl_CoA_acyltransferase"/>
</dbReference>
<proteinExistence type="predicted"/>
<organism evidence="2 3">
    <name type="scientific">Limibacillus halophilus</name>
    <dbReference type="NCBI Taxonomy" id="1579333"/>
    <lineage>
        <taxon>Bacteria</taxon>
        <taxon>Pseudomonadati</taxon>
        <taxon>Pseudomonadota</taxon>
        <taxon>Alphaproteobacteria</taxon>
        <taxon>Rhodospirillales</taxon>
        <taxon>Rhodovibrionaceae</taxon>
        <taxon>Limibacillus</taxon>
    </lineage>
</organism>
<accession>A0A839SXG8</accession>
<keyword evidence="2" id="KW-0808">Transferase</keyword>